<dbReference type="Gramene" id="GBG65404">
    <property type="protein sequence ID" value="GBG65404"/>
    <property type="gene ID" value="CBR_g50765"/>
</dbReference>
<name>A0A388K5R5_CHABU</name>
<dbReference type="PANTHER" id="PTHR31713">
    <property type="entry name" value="OS02G0177800 PROTEIN"/>
    <property type="match status" value="1"/>
</dbReference>
<dbReference type="GO" id="GO:0005516">
    <property type="term" value="F:calmodulin binding"/>
    <property type="evidence" value="ECO:0007669"/>
    <property type="project" value="InterPro"/>
</dbReference>
<dbReference type="EMBL" id="BFEA01000061">
    <property type="protein sequence ID" value="GBG65404.1"/>
    <property type="molecule type" value="Genomic_DNA"/>
</dbReference>
<dbReference type="InterPro" id="IPR046829">
    <property type="entry name" value="Calmod_bind_C"/>
</dbReference>
<dbReference type="GO" id="GO:0003700">
    <property type="term" value="F:DNA-binding transcription factor activity"/>
    <property type="evidence" value="ECO:0007669"/>
    <property type="project" value="TreeGrafter"/>
</dbReference>
<comment type="caution">
    <text evidence="3">The sequence shown here is derived from an EMBL/GenBank/DDBJ whole genome shotgun (WGS) entry which is preliminary data.</text>
</comment>
<dbReference type="Pfam" id="PF20452">
    <property type="entry name" value="Calmod_bind_C"/>
    <property type="match status" value="1"/>
</dbReference>
<organism evidence="3 4">
    <name type="scientific">Chara braunii</name>
    <name type="common">Braun's stonewort</name>
    <dbReference type="NCBI Taxonomy" id="69332"/>
    <lineage>
        <taxon>Eukaryota</taxon>
        <taxon>Viridiplantae</taxon>
        <taxon>Streptophyta</taxon>
        <taxon>Charophyceae</taxon>
        <taxon>Charales</taxon>
        <taxon>Characeae</taxon>
        <taxon>Chara</taxon>
    </lineage>
</organism>
<feature type="domain" description="Calmodulin binding protein C-terminal" evidence="2">
    <location>
        <begin position="292"/>
        <end position="354"/>
    </location>
</feature>
<evidence type="ECO:0000313" key="4">
    <source>
        <dbReference type="Proteomes" id="UP000265515"/>
    </source>
</evidence>
<feature type="compositionally biased region" description="Polar residues" evidence="1">
    <location>
        <begin position="42"/>
        <end position="62"/>
    </location>
</feature>
<feature type="region of interest" description="Disordered" evidence="1">
    <location>
        <begin position="34"/>
        <end position="62"/>
    </location>
</feature>
<dbReference type="Proteomes" id="UP000265515">
    <property type="component" value="Unassembled WGS sequence"/>
</dbReference>
<proteinExistence type="predicted"/>
<protein>
    <recommendedName>
        <fullName evidence="2">Calmodulin binding protein C-terminal domain-containing protein</fullName>
    </recommendedName>
</protein>
<reference evidence="3 4" key="1">
    <citation type="journal article" date="2018" name="Cell">
        <title>The Chara Genome: Secondary Complexity and Implications for Plant Terrestrialization.</title>
        <authorList>
            <person name="Nishiyama T."/>
            <person name="Sakayama H."/>
            <person name="Vries J.D."/>
            <person name="Buschmann H."/>
            <person name="Saint-Marcoux D."/>
            <person name="Ullrich K.K."/>
            <person name="Haas F.B."/>
            <person name="Vanderstraeten L."/>
            <person name="Becker D."/>
            <person name="Lang D."/>
            <person name="Vosolsobe S."/>
            <person name="Rombauts S."/>
            <person name="Wilhelmsson P.K.I."/>
            <person name="Janitza P."/>
            <person name="Kern R."/>
            <person name="Heyl A."/>
            <person name="Rumpler F."/>
            <person name="Villalobos L.I.A.C."/>
            <person name="Clay J.M."/>
            <person name="Skokan R."/>
            <person name="Toyoda A."/>
            <person name="Suzuki Y."/>
            <person name="Kagoshima H."/>
            <person name="Schijlen E."/>
            <person name="Tajeshwar N."/>
            <person name="Catarino B."/>
            <person name="Hetherington A.J."/>
            <person name="Saltykova A."/>
            <person name="Bonnot C."/>
            <person name="Breuninger H."/>
            <person name="Symeonidi A."/>
            <person name="Radhakrishnan G.V."/>
            <person name="Van Nieuwerburgh F."/>
            <person name="Deforce D."/>
            <person name="Chang C."/>
            <person name="Karol K.G."/>
            <person name="Hedrich R."/>
            <person name="Ulvskov P."/>
            <person name="Glockner G."/>
            <person name="Delwiche C.F."/>
            <person name="Petrasek J."/>
            <person name="Van de Peer Y."/>
            <person name="Friml J."/>
            <person name="Beilby M."/>
            <person name="Dolan L."/>
            <person name="Kohara Y."/>
            <person name="Sugano S."/>
            <person name="Fujiyama A."/>
            <person name="Delaux P.-M."/>
            <person name="Quint M."/>
            <person name="TheiBen G."/>
            <person name="Hagemann M."/>
            <person name="Harholt J."/>
            <person name="Dunand C."/>
            <person name="Zachgo S."/>
            <person name="Langdale J."/>
            <person name="Maumus F."/>
            <person name="Straeten D.V.D."/>
            <person name="Gould S.B."/>
            <person name="Rensing S.A."/>
        </authorList>
    </citation>
    <scope>NUCLEOTIDE SEQUENCE [LARGE SCALE GENOMIC DNA]</scope>
    <source>
        <strain evidence="3 4">S276</strain>
    </source>
</reference>
<evidence type="ECO:0000256" key="1">
    <source>
        <dbReference type="SAM" id="MobiDB-lite"/>
    </source>
</evidence>
<dbReference type="GO" id="GO:0043565">
    <property type="term" value="F:sequence-specific DNA binding"/>
    <property type="evidence" value="ECO:0007669"/>
    <property type="project" value="TreeGrafter"/>
</dbReference>
<sequence>MPCSHVAAERGWRCWPQQYADRLKSDSGVSSSHVAGAGVTGETVTPQSTVGTVLGSKPSSGRSLRQTVIEEADNVVMLKRPTTRCATNFEMLQSRKNLKTTFDRCVCDKGWVDKMVRNNQLVAFHDVTGIVHDKGGFWRNVQKALDVMQPVVELLCTVDGQGATILKVYFMMDRVVQDLRALECLSVEKHEAWLERVHEDVDGEEEVVEVDFDDEGDEIPMRQAFLRNDEVDDKLVEEEDTLLLGTRQRNWRKSTKSGKHREQELCRRSRWMSHKIWESLIDHAQTCVLSGKLCVYDPDQKKQTCLVFNNIYQFLGITADGQFIPATTLSDDDKVYVDRLIKSAYENWEKVIEFEGSDVVGHDMNIMRPMWMNPNSYKTAVPAAATPLRSRGVLGVSAVPIGSGSQMQPQHSRDRQRSSSAQRALHWSSDKEPPAASTLSSQDITCHVAAL</sequence>
<accession>A0A388K5R5</accession>
<dbReference type="InterPro" id="IPR012416">
    <property type="entry name" value="CBP60"/>
</dbReference>
<feature type="region of interest" description="Disordered" evidence="1">
    <location>
        <begin position="400"/>
        <end position="442"/>
    </location>
</feature>
<keyword evidence="4" id="KW-1185">Reference proteome</keyword>
<dbReference type="OrthoDB" id="988213at2759"/>
<evidence type="ECO:0000313" key="3">
    <source>
        <dbReference type="EMBL" id="GBG65404.1"/>
    </source>
</evidence>
<dbReference type="GO" id="GO:0080142">
    <property type="term" value="P:regulation of salicylic acid biosynthetic process"/>
    <property type="evidence" value="ECO:0007669"/>
    <property type="project" value="TreeGrafter"/>
</dbReference>
<dbReference type="GO" id="GO:0005634">
    <property type="term" value="C:nucleus"/>
    <property type="evidence" value="ECO:0007669"/>
    <property type="project" value="TreeGrafter"/>
</dbReference>
<evidence type="ECO:0000259" key="2">
    <source>
        <dbReference type="Pfam" id="PF20452"/>
    </source>
</evidence>
<gene>
    <name evidence="3" type="ORF">CBR_g50765</name>
</gene>
<dbReference type="AlphaFoldDB" id="A0A388K5R5"/>
<dbReference type="PANTHER" id="PTHR31713:SF100">
    <property type="entry name" value="CALMODULIN-BINDING PROTEIN 60 B"/>
    <property type="match status" value="1"/>
</dbReference>